<evidence type="ECO:0000313" key="3">
    <source>
        <dbReference type="Proteomes" id="UP000335636"/>
    </source>
</evidence>
<dbReference type="AlphaFoldDB" id="A0A5E4CYG8"/>
<dbReference type="EMBL" id="CABDUW010002464">
    <property type="protein sequence ID" value="VTJ86914.1"/>
    <property type="molecule type" value="Genomic_DNA"/>
</dbReference>
<feature type="region of interest" description="Disordered" evidence="1">
    <location>
        <begin position="30"/>
        <end position="104"/>
    </location>
</feature>
<dbReference type="Proteomes" id="UP000335636">
    <property type="component" value="Unassembled WGS sequence"/>
</dbReference>
<keyword evidence="3" id="KW-1185">Reference proteome</keyword>
<comment type="caution">
    <text evidence="2">The sequence shown here is derived from an EMBL/GenBank/DDBJ whole genome shotgun (WGS) entry which is preliminary data.</text>
</comment>
<name>A0A5E4CYG8_MARMO</name>
<reference evidence="2" key="1">
    <citation type="submission" date="2019-04" db="EMBL/GenBank/DDBJ databases">
        <authorList>
            <person name="Alioto T."/>
            <person name="Alioto T."/>
        </authorList>
    </citation>
    <scope>NUCLEOTIDE SEQUENCE [LARGE SCALE GENOMIC DNA]</scope>
</reference>
<proteinExistence type="predicted"/>
<evidence type="ECO:0000256" key="1">
    <source>
        <dbReference type="SAM" id="MobiDB-lite"/>
    </source>
</evidence>
<protein>
    <submittedName>
        <fullName evidence="2">Uncharacterized protein</fullName>
    </submittedName>
</protein>
<organism evidence="2 3">
    <name type="scientific">Marmota monax</name>
    <name type="common">Woodchuck</name>
    <dbReference type="NCBI Taxonomy" id="9995"/>
    <lineage>
        <taxon>Eukaryota</taxon>
        <taxon>Metazoa</taxon>
        <taxon>Chordata</taxon>
        <taxon>Craniata</taxon>
        <taxon>Vertebrata</taxon>
        <taxon>Euteleostomi</taxon>
        <taxon>Mammalia</taxon>
        <taxon>Eutheria</taxon>
        <taxon>Euarchontoglires</taxon>
        <taxon>Glires</taxon>
        <taxon>Rodentia</taxon>
        <taxon>Sciuromorpha</taxon>
        <taxon>Sciuridae</taxon>
        <taxon>Xerinae</taxon>
        <taxon>Marmotini</taxon>
        <taxon>Marmota</taxon>
    </lineage>
</organism>
<sequence length="104" mass="11254">MGLVRAGQDSPVALVTRQRERNAAIRMGYQHGRDLMSSESGGGENFIDTNGDRNSWSPGKESESQKPESLSLCHQARGAEQSRRPHPEKAQGPAGVVVTSPQLE</sequence>
<feature type="compositionally biased region" description="Basic and acidic residues" evidence="1">
    <location>
        <begin position="80"/>
        <end position="89"/>
    </location>
</feature>
<gene>
    <name evidence="2" type="ORF">MONAX_5E011480</name>
</gene>
<evidence type="ECO:0000313" key="2">
    <source>
        <dbReference type="EMBL" id="VTJ86914.1"/>
    </source>
</evidence>
<accession>A0A5E4CYG8</accession>